<reference evidence="1" key="2">
    <citation type="submission" date="2025-08" db="UniProtKB">
        <authorList>
            <consortium name="Ensembl"/>
        </authorList>
    </citation>
    <scope>IDENTIFICATION</scope>
</reference>
<reference evidence="1" key="3">
    <citation type="submission" date="2025-09" db="UniProtKB">
        <authorList>
            <consortium name="Ensembl"/>
        </authorList>
    </citation>
    <scope>IDENTIFICATION</scope>
</reference>
<dbReference type="Proteomes" id="UP000007875">
    <property type="component" value="Unassembled WGS sequence"/>
</dbReference>
<dbReference type="HOGENOM" id="CLU_3394034_0_0_1"/>
<keyword evidence="2" id="KW-1185">Reference proteome</keyword>
<reference evidence="2" key="1">
    <citation type="submission" date="2003-08" db="EMBL/GenBank/DDBJ databases">
        <authorList>
            <person name="Birren B."/>
            <person name="Nusbaum C."/>
            <person name="Abebe A."/>
            <person name="Abouelleil A."/>
            <person name="Adekoya E."/>
            <person name="Ait-zahra M."/>
            <person name="Allen N."/>
            <person name="Allen T."/>
            <person name="An P."/>
            <person name="Anderson M."/>
            <person name="Anderson S."/>
            <person name="Arachchi H."/>
            <person name="Armbruster J."/>
            <person name="Bachantsang P."/>
            <person name="Baldwin J."/>
            <person name="Barry A."/>
            <person name="Bayul T."/>
            <person name="Blitshsteyn B."/>
            <person name="Bloom T."/>
            <person name="Blye J."/>
            <person name="Boguslavskiy L."/>
            <person name="Borowsky M."/>
            <person name="Boukhgalter B."/>
            <person name="Brunache A."/>
            <person name="Butler J."/>
            <person name="Calixte N."/>
            <person name="Calvo S."/>
            <person name="Camarata J."/>
            <person name="Campo K."/>
            <person name="Chang J."/>
            <person name="Cheshatsang Y."/>
            <person name="Citroen M."/>
            <person name="Collymore A."/>
            <person name="Considine T."/>
            <person name="Cook A."/>
            <person name="Cooke P."/>
            <person name="Corum B."/>
            <person name="Cuomo C."/>
            <person name="David R."/>
            <person name="Dawoe T."/>
            <person name="Degray S."/>
            <person name="Dodge S."/>
            <person name="Dooley K."/>
            <person name="Dorje P."/>
            <person name="Dorjee K."/>
            <person name="Dorris L."/>
            <person name="Duffey N."/>
            <person name="Dupes A."/>
            <person name="Elkins T."/>
            <person name="Engels R."/>
            <person name="Erickson J."/>
            <person name="Farina A."/>
            <person name="Faro S."/>
            <person name="Ferreira P."/>
            <person name="Fischer H."/>
            <person name="Fitzgerald M."/>
            <person name="Foley K."/>
            <person name="Gage D."/>
            <person name="Galagan J."/>
            <person name="Gearin G."/>
            <person name="Gnerre S."/>
            <person name="Gnirke A."/>
            <person name="Goyette A."/>
            <person name="Graham J."/>
            <person name="Grandbois E."/>
            <person name="Gyaltsen K."/>
            <person name="Hafez N."/>
            <person name="Hagopian D."/>
            <person name="Hagos B."/>
            <person name="Hall J."/>
            <person name="Hatcher B."/>
            <person name="Heller A."/>
            <person name="Higgins H."/>
            <person name="Honan T."/>
            <person name="Horn A."/>
            <person name="Houde N."/>
            <person name="Hughes L."/>
            <person name="Hulme W."/>
            <person name="Husby E."/>
            <person name="Iliev I."/>
            <person name="Jaffe D."/>
            <person name="Jones C."/>
            <person name="Kamal M."/>
            <person name="Kamat A."/>
            <person name="Kamvysselis M."/>
            <person name="Karlsson E."/>
            <person name="Kells C."/>
            <person name="Kieu A."/>
            <person name="Kisner P."/>
            <person name="Kodira C."/>
            <person name="Kulbokas E."/>
            <person name="Labutti K."/>
            <person name="Lama D."/>
            <person name="Landers T."/>
            <person name="Leger J."/>
            <person name="Levine S."/>
            <person name="Lewis D."/>
            <person name="Lewis T."/>
            <person name="Lindblad-toh K."/>
            <person name="Liu X."/>
            <person name="Lokyitsang T."/>
            <person name="Lokyitsang Y."/>
            <person name="Lucien O."/>
            <person name="Lui A."/>
            <person name="Ma L.J."/>
            <person name="Mabbitt R."/>
            <person name="Macdonald J."/>
            <person name="Maclean C."/>
            <person name="Major J."/>
            <person name="Manning J."/>
            <person name="Marabella R."/>
            <person name="Maru K."/>
            <person name="Matthews C."/>
            <person name="Mauceli E."/>
            <person name="Mccarthy M."/>
            <person name="Mcdonough S."/>
            <person name="Mcghee T."/>
            <person name="Meldrim J."/>
            <person name="Meneus L."/>
            <person name="Mesirov J."/>
            <person name="Mihalev A."/>
            <person name="Mihova T."/>
            <person name="Mikkelsen T."/>
            <person name="Mlenga V."/>
            <person name="Moru K."/>
            <person name="Mozes J."/>
            <person name="Mulrain L."/>
            <person name="Munson G."/>
            <person name="Naylor J."/>
            <person name="Newes C."/>
            <person name="Nguyen C."/>
            <person name="Nguyen N."/>
            <person name="Nguyen T."/>
            <person name="Nicol R."/>
            <person name="Nielsen C."/>
            <person name="Nizzari M."/>
            <person name="Norbu C."/>
            <person name="Norbu N."/>
            <person name="O'donnell P."/>
            <person name="Okoawo O."/>
            <person name="O'leary S."/>
            <person name="Omotosho B."/>
            <person name="O'neill K."/>
            <person name="Osman S."/>
            <person name="Parker S."/>
            <person name="Perrin D."/>
            <person name="Phunkhang P."/>
            <person name="Piqani B."/>
            <person name="Purcell S."/>
            <person name="Rachupka T."/>
            <person name="Ramasamy U."/>
            <person name="Rameau R."/>
            <person name="Ray V."/>
            <person name="Raymond C."/>
            <person name="Retta R."/>
            <person name="Richardson S."/>
            <person name="Rise C."/>
            <person name="Rodriguez J."/>
            <person name="Rogers J."/>
            <person name="Rogov P."/>
            <person name="Rutman M."/>
            <person name="Schupbach R."/>
            <person name="Seaman C."/>
            <person name="Settipalli S."/>
            <person name="Sharpe T."/>
            <person name="Sheridan J."/>
            <person name="Sherpa N."/>
            <person name="Shi J."/>
            <person name="Smirnov S."/>
            <person name="Smith C."/>
            <person name="Sougnez C."/>
            <person name="Spencer B."/>
            <person name="Stalker J."/>
            <person name="Stange-thomann N."/>
            <person name="Stavropoulos S."/>
            <person name="Stetson K."/>
            <person name="Stone C."/>
            <person name="Stone S."/>
            <person name="Stubbs M."/>
            <person name="Talamas J."/>
            <person name="Tchuinga P."/>
            <person name="Tenzing P."/>
            <person name="Tesfaye S."/>
            <person name="Theodore J."/>
            <person name="Thoulutsang Y."/>
            <person name="Topham K."/>
            <person name="Towey S."/>
            <person name="Tsamla T."/>
            <person name="Tsomo N."/>
            <person name="Vallee D."/>
            <person name="Vassiliev H."/>
            <person name="Venkataraman V."/>
            <person name="Vinson J."/>
            <person name="Vo A."/>
            <person name="Wade C."/>
            <person name="Wang S."/>
            <person name="Wangchuk T."/>
            <person name="Wangdi T."/>
            <person name="Whittaker C."/>
            <person name="Wilkinson J."/>
            <person name="Wu Y."/>
            <person name="Wyman D."/>
            <person name="Yadav S."/>
            <person name="Yang S."/>
            <person name="Yang X."/>
            <person name="Yeager S."/>
            <person name="Yee E."/>
            <person name="Young G."/>
            <person name="Zainoun J."/>
            <person name="Zembeck L."/>
            <person name="Zimmer A."/>
            <person name="Zody M."/>
            <person name="Lander E."/>
        </authorList>
    </citation>
    <scope>NUCLEOTIDE SEQUENCE [LARGE SCALE GENOMIC DNA]</scope>
</reference>
<sequence length="32" mass="3627">MDELTTLADESRLLKDEVDYLRSASDKAAKLE</sequence>
<dbReference type="InParanoid" id="H2YMV3"/>
<name>H2YMV3_CIOSA</name>
<evidence type="ECO:0000313" key="2">
    <source>
        <dbReference type="Proteomes" id="UP000007875"/>
    </source>
</evidence>
<dbReference type="Ensembl" id="ENSCSAVT00000006741.1">
    <property type="protein sequence ID" value="ENSCSAVP00000006655.1"/>
    <property type="gene ID" value="ENSCSAVG00000003986.1"/>
</dbReference>
<protein>
    <submittedName>
        <fullName evidence="1">Uncharacterized protein</fullName>
    </submittedName>
</protein>
<organism evidence="1 2">
    <name type="scientific">Ciona savignyi</name>
    <name type="common">Pacific transparent sea squirt</name>
    <dbReference type="NCBI Taxonomy" id="51511"/>
    <lineage>
        <taxon>Eukaryota</taxon>
        <taxon>Metazoa</taxon>
        <taxon>Chordata</taxon>
        <taxon>Tunicata</taxon>
        <taxon>Ascidiacea</taxon>
        <taxon>Phlebobranchia</taxon>
        <taxon>Cionidae</taxon>
        <taxon>Ciona</taxon>
    </lineage>
</organism>
<dbReference type="AlphaFoldDB" id="H2YMV3"/>
<proteinExistence type="predicted"/>
<accession>H2YMV3</accession>
<evidence type="ECO:0000313" key="1">
    <source>
        <dbReference type="Ensembl" id="ENSCSAVP00000006655.1"/>
    </source>
</evidence>